<dbReference type="KEGG" id="soy:115875224"/>
<dbReference type="InterPro" id="IPR055251">
    <property type="entry name" value="SOS1_NGEF_PH"/>
</dbReference>
<dbReference type="Proteomes" id="UP000504635">
    <property type="component" value="Unplaced"/>
</dbReference>
<feature type="domain" description="DH" evidence="4">
    <location>
        <begin position="319"/>
        <end position="496"/>
    </location>
</feature>
<proteinExistence type="predicted"/>
<dbReference type="SMART" id="SM00233">
    <property type="entry name" value="PH"/>
    <property type="match status" value="1"/>
</dbReference>
<feature type="compositionally biased region" description="Low complexity" evidence="2">
    <location>
        <begin position="1030"/>
        <end position="1043"/>
    </location>
</feature>
<dbReference type="InParanoid" id="A0A6J2X648"/>
<dbReference type="RefSeq" id="XP_030746495.1">
    <property type="nucleotide sequence ID" value="XM_030890635.1"/>
</dbReference>
<dbReference type="InterPro" id="IPR011993">
    <property type="entry name" value="PH-like_dom_sf"/>
</dbReference>
<protein>
    <submittedName>
        <fullName evidence="6">Pleckstrin homology domain-containing family G member 2-like isoform X1</fullName>
    </submittedName>
</protein>
<dbReference type="Gene3D" id="2.30.29.30">
    <property type="entry name" value="Pleckstrin-homology domain (PH domain)/Phosphotyrosine-binding domain (PTB)"/>
    <property type="match status" value="1"/>
</dbReference>
<keyword evidence="1" id="KW-0597">Phosphoprotein</keyword>
<dbReference type="GO" id="GO:0031267">
    <property type="term" value="F:small GTPase binding"/>
    <property type="evidence" value="ECO:0007669"/>
    <property type="project" value="TreeGrafter"/>
</dbReference>
<dbReference type="CDD" id="cd13243">
    <property type="entry name" value="PH_PLEKHG1_G2_G3"/>
    <property type="match status" value="1"/>
</dbReference>
<dbReference type="InterPro" id="IPR043324">
    <property type="entry name" value="PH_PLEKHG1_G2_G3"/>
</dbReference>
<dbReference type="SUPFAM" id="SSF48065">
    <property type="entry name" value="DBL homology domain (DH-domain)"/>
    <property type="match status" value="1"/>
</dbReference>
<feature type="compositionally biased region" description="Basic and acidic residues" evidence="2">
    <location>
        <begin position="750"/>
        <end position="772"/>
    </location>
</feature>
<dbReference type="PROSITE" id="PS50010">
    <property type="entry name" value="DH_2"/>
    <property type="match status" value="1"/>
</dbReference>
<dbReference type="InterPro" id="IPR000219">
    <property type="entry name" value="DH_dom"/>
</dbReference>
<dbReference type="PANTHER" id="PTHR45924:SF2">
    <property type="entry name" value="FI17866P1"/>
    <property type="match status" value="1"/>
</dbReference>
<feature type="domain" description="PH" evidence="3">
    <location>
        <begin position="526"/>
        <end position="620"/>
    </location>
</feature>
<dbReference type="GO" id="GO:0005085">
    <property type="term" value="F:guanyl-nucleotide exchange factor activity"/>
    <property type="evidence" value="ECO:0007669"/>
    <property type="project" value="InterPro"/>
</dbReference>
<feature type="compositionally biased region" description="Basic and acidic residues" evidence="2">
    <location>
        <begin position="1044"/>
        <end position="1055"/>
    </location>
</feature>
<feature type="compositionally biased region" description="Polar residues" evidence="2">
    <location>
        <begin position="1060"/>
        <end position="1071"/>
    </location>
</feature>
<evidence type="ECO:0000313" key="5">
    <source>
        <dbReference type="Proteomes" id="UP000504635"/>
    </source>
</evidence>
<dbReference type="GeneID" id="115875224"/>
<dbReference type="Pfam" id="PF00621">
    <property type="entry name" value="RhoGEF"/>
    <property type="match status" value="1"/>
</dbReference>
<feature type="region of interest" description="Disordered" evidence="2">
    <location>
        <begin position="731"/>
        <end position="772"/>
    </location>
</feature>
<dbReference type="Pfam" id="PF22697">
    <property type="entry name" value="SOS1_NGEF_PH"/>
    <property type="match status" value="1"/>
</dbReference>
<dbReference type="PANTHER" id="PTHR45924">
    <property type="entry name" value="FI17866P1"/>
    <property type="match status" value="1"/>
</dbReference>
<dbReference type="CDD" id="cd00160">
    <property type="entry name" value="RhoGEF"/>
    <property type="match status" value="1"/>
</dbReference>
<feature type="region of interest" description="Disordered" evidence="2">
    <location>
        <begin position="646"/>
        <end position="707"/>
    </location>
</feature>
<evidence type="ECO:0000256" key="2">
    <source>
        <dbReference type="SAM" id="MobiDB-lite"/>
    </source>
</evidence>
<keyword evidence="5" id="KW-1185">Reference proteome</keyword>
<dbReference type="FunCoup" id="A0A6J2X648">
    <property type="interactions" value="3"/>
</dbReference>
<dbReference type="InterPro" id="IPR035899">
    <property type="entry name" value="DBL_dom_sf"/>
</dbReference>
<evidence type="ECO:0000259" key="4">
    <source>
        <dbReference type="PROSITE" id="PS50010"/>
    </source>
</evidence>
<evidence type="ECO:0000256" key="1">
    <source>
        <dbReference type="ARBA" id="ARBA00022553"/>
    </source>
</evidence>
<feature type="region of interest" description="Disordered" evidence="2">
    <location>
        <begin position="38"/>
        <end position="59"/>
    </location>
</feature>
<feature type="region of interest" description="Disordered" evidence="2">
    <location>
        <begin position="826"/>
        <end position="879"/>
    </location>
</feature>
<dbReference type="SUPFAM" id="SSF50729">
    <property type="entry name" value="PH domain-like"/>
    <property type="match status" value="1"/>
</dbReference>
<feature type="compositionally biased region" description="Basic and acidic residues" evidence="2">
    <location>
        <begin position="664"/>
        <end position="681"/>
    </location>
</feature>
<feature type="region of interest" description="Disordered" evidence="2">
    <location>
        <begin position="1004"/>
        <end position="1079"/>
    </location>
</feature>
<dbReference type="SMART" id="SM00325">
    <property type="entry name" value="RhoGEF"/>
    <property type="match status" value="1"/>
</dbReference>
<dbReference type="Gene3D" id="1.20.900.10">
    <property type="entry name" value="Dbl homology (DH) domain"/>
    <property type="match status" value="1"/>
</dbReference>
<name>A0A6J2X648_SITOR</name>
<dbReference type="InterPro" id="IPR001849">
    <property type="entry name" value="PH_domain"/>
</dbReference>
<evidence type="ECO:0000313" key="6">
    <source>
        <dbReference type="RefSeq" id="XP_030746495.1"/>
    </source>
</evidence>
<feature type="region of interest" description="Disordered" evidence="2">
    <location>
        <begin position="237"/>
        <end position="310"/>
    </location>
</feature>
<sequence length="1079" mass="122006">MNARDTCRDDSWEDFFGSSPDLMPSIMGAFDAYLTQKKQRDHNPEEDTHQFKTSTQTRRSHQLNNFAHLSPCVQKILSHVPEQEISKKFSSEETLISKRNRMGYRSLRGTEKMNILNKSNESLDLSPGVHKLLSNLQDSELVISATNLHVRTLTSNDSYLHSLENRPKNATLDRQPSSLIVETSTICESETKLGEDEVKTPLDQCGNYVPLGSYLHSGKGIASRMPVGRKQMGKYLQVPSESSGVSASTSSPTSSSEVSRPVSMTSLASSSSESSGGHPQPCSAYLASVESLDSDPEPGGSQGSADSGIAEQEQIPIKPEQRVLQEVLDTETVYVADLNEVITGYLIPWRNDPLCPLAHCLTDLFSNIEEICKFNREILEDIRRANLDPSKTANVFLQHDAGFRVYNEYCANYPRTMEVLSELQKDEHMAPLFREKQQHLRHALPLGSYLLKPVQRILKYHLLLQRLSKQCEGNHKSTVDLALATMTAVASEINNMKKKHEYAVRVQEIQSQLYGWTGPDLTTLGELIAEGSFRVQGARGRRHVFLFEKVLLLAKTKTAGALAYKTHIECSNLMLVEQVRSDPLAFQVLPFDNPRQQCTLRARSTHHKREWTLQIKRVILENYSAVIPNHARQLVMQLGQDVTETEDASEKWSPLKHNSPTPHYLERRSRRKTQELMKDQRSASQDRMFPALGSWRRKSEPSMIPQVYDSKTVPKKISKLKKTKETGSSTFYTDISDVDQNGDPPISDTDTVHTEEDSPHSRDTVDHSPHTYGHDIKQIVSDLLMQNEDFKKVLNREHTRHPRRNINSEPGPLWYYEERLELPNKADSLPRSFQLNEPTEEGEERGRNEGRRVGESSKLNGCRTEGELSSQMTDSSDYPEHKIYRKSAIRTSLLQRIRTLISEDQKRPARHVAHDTNKATGEKLANPDYVDPQKLFIASRTNSELNISSESSHTAEKNRLYRTSPSDSYYESILDNSLTEEYVRDKTTGKMVVKSDSFNSSERVSFARPGRVPPPIPAKPLRLTMSKPRTSSNQITSQSSILNDNDKGNSREKSLKVPQKTVNGGSSTSWVKSMVDRFE</sequence>
<dbReference type="PROSITE" id="PS50003">
    <property type="entry name" value="PH_DOMAIN"/>
    <property type="match status" value="1"/>
</dbReference>
<feature type="compositionally biased region" description="Basic and acidic residues" evidence="2">
    <location>
        <begin position="844"/>
        <end position="855"/>
    </location>
</feature>
<accession>A0A6J2X648</accession>
<organism evidence="5 6">
    <name type="scientific">Sitophilus oryzae</name>
    <name type="common">Rice weevil</name>
    <name type="synonym">Curculio oryzae</name>
    <dbReference type="NCBI Taxonomy" id="7048"/>
    <lineage>
        <taxon>Eukaryota</taxon>
        <taxon>Metazoa</taxon>
        <taxon>Ecdysozoa</taxon>
        <taxon>Arthropoda</taxon>
        <taxon>Hexapoda</taxon>
        <taxon>Insecta</taxon>
        <taxon>Pterygota</taxon>
        <taxon>Neoptera</taxon>
        <taxon>Endopterygota</taxon>
        <taxon>Coleoptera</taxon>
        <taxon>Polyphaga</taxon>
        <taxon>Cucujiformia</taxon>
        <taxon>Curculionidae</taxon>
        <taxon>Dryophthorinae</taxon>
        <taxon>Sitophilus</taxon>
    </lineage>
</organism>
<dbReference type="AlphaFoldDB" id="A0A6J2X648"/>
<evidence type="ECO:0000259" key="3">
    <source>
        <dbReference type="PROSITE" id="PS50003"/>
    </source>
</evidence>
<dbReference type="OrthoDB" id="1594986at2759"/>
<feature type="compositionally biased region" description="Low complexity" evidence="2">
    <location>
        <begin position="239"/>
        <end position="275"/>
    </location>
</feature>
<feature type="compositionally biased region" description="Basic and acidic residues" evidence="2">
    <location>
        <begin position="41"/>
        <end position="50"/>
    </location>
</feature>
<feature type="compositionally biased region" description="Polar residues" evidence="2">
    <location>
        <begin position="867"/>
        <end position="876"/>
    </location>
</feature>
<reference evidence="6" key="1">
    <citation type="submission" date="2025-08" db="UniProtKB">
        <authorList>
            <consortium name="RefSeq"/>
        </authorList>
    </citation>
    <scope>IDENTIFICATION</scope>
    <source>
        <tissue evidence="6">Gonads</tissue>
    </source>
</reference>
<gene>
    <name evidence="6" type="primary">LOC115875224</name>
</gene>